<comment type="caution">
    <text evidence="1">The sequence shown here is derived from an EMBL/GenBank/DDBJ whole genome shotgun (WGS) entry which is preliminary data.</text>
</comment>
<accession>A0A3R9KGQ7</accession>
<protein>
    <recommendedName>
        <fullName evidence="3">Lipoprotein</fullName>
    </recommendedName>
</protein>
<dbReference type="AlphaFoldDB" id="A0A3R9KGQ7"/>
<evidence type="ECO:0008006" key="3">
    <source>
        <dbReference type="Google" id="ProtNLM"/>
    </source>
</evidence>
<gene>
    <name evidence="1" type="ORF">D8794_07255</name>
</gene>
<dbReference type="PROSITE" id="PS51257">
    <property type="entry name" value="PROKAR_LIPOPROTEIN"/>
    <property type="match status" value="1"/>
</dbReference>
<dbReference type="EMBL" id="RJPQ01000009">
    <property type="protein sequence ID" value="RSJ85254.1"/>
    <property type="molecule type" value="Genomic_DNA"/>
</dbReference>
<organism evidence="1 2">
    <name type="scientific">Streptococcus cristatus</name>
    <dbReference type="NCBI Taxonomy" id="45634"/>
    <lineage>
        <taxon>Bacteria</taxon>
        <taxon>Bacillati</taxon>
        <taxon>Bacillota</taxon>
        <taxon>Bacilli</taxon>
        <taxon>Lactobacillales</taxon>
        <taxon>Streptococcaceae</taxon>
        <taxon>Streptococcus</taxon>
    </lineage>
</organism>
<dbReference type="RefSeq" id="WP_125383847.1">
    <property type="nucleotide sequence ID" value="NZ_RJPO01000008.1"/>
</dbReference>
<sequence length="138" mass="15744">MKISKLLLIVFIGFLGIGTLSACSQQKKTGQKEKVTLTEEEKKEVQKQEKNLALFLVNNYEGINKIEFTDVSRKEFAQSRSVFLKVNDNISISSFLDDNYDNGYSLVYKKGEKTLMKKEKPTDFETLEGIEVIYNLGT</sequence>
<proteinExistence type="predicted"/>
<dbReference type="Proteomes" id="UP000277890">
    <property type="component" value="Unassembled WGS sequence"/>
</dbReference>
<evidence type="ECO:0000313" key="1">
    <source>
        <dbReference type="EMBL" id="RSJ85254.1"/>
    </source>
</evidence>
<name>A0A3R9KGQ7_STRCR</name>
<evidence type="ECO:0000313" key="2">
    <source>
        <dbReference type="Proteomes" id="UP000277890"/>
    </source>
</evidence>
<reference evidence="1 2" key="1">
    <citation type="submission" date="2018-11" db="EMBL/GenBank/DDBJ databases">
        <title>Species Designations Belie Phenotypic and Genotypic Heterogeneity in Oral Streptococci.</title>
        <authorList>
            <person name="Velsko I."/>
        </authorList>
    </citation>
    <scope>NUCLEOTIDE SEQUENCE [LARGE SCALE GENOMIC DNA]</scope>
    <source>
        <strain evidence="1 2">A54</strain>
    </source>
</reference>